<evidence type="ECO:0000256" key="2">
    <source>
        <dbReference type="SAM" id="Phobius"/>
    </source>
</evidence>
<feature type="compositionally biased region" description="Low complexity" evidence="1">
    <location>
        <begin position="94"/>
        <end position="103"/>
    </location>
</feature>
<dbReference type="InterPro" id="IPR029058">
    <property type="entry name" value="AB_hydrolase_fold"/>
</dbReference>
<dbReference type="FunCoup" id="A0A6P6YJD7">
    <property type="interactions" value="4"/>
</dbReference>
<dbReference type="InterPro" id="IPR008547">
    <property type="entry name" value="DUF829_TMEM53"/>
</dbReference>
<feature type="region of interest" description="Disordered" evidence="1">
    <location>
        <begin position="79"/>
        <end position="118"/>
    </location>
</feature>
<dbReference type="GO" id="GO:0017171">
    <property type="term" value="F:serine hydrolase activity"/>
    <property type="evidence" value="ECO:0007669"/>
    <property type="project" value="TreeGrafter"/>
</dbReference>
<dbReference type="Proteomes" id="UP000515146">
    <property type="component" value="Unplaced"/>
</dbReference>
<dbReference type="Gene3D" id="3.40.50.1820">
    <property type="entry name" value="alpha/beta hydrolase"/>
    <property type="match status" value="1"/>
</dbReference>
<dbReference type="RefSeq" id="XP_027205638.1">
    <property type="nucleotide sequence ID" value="XM_027349837.1"/>
</dbReference>
<keyword evidence="2" id="KW-1133">Transmembrane helix</keyword>
<reference evidence="4" key="1">
    <citation type="submission" date="2025-08" db="UniProtKB">
        <authorList>
            <consortium name="RefSeq"/>
        </authorList>
    </citation>
    <scope>IDENTIFICATION</scope>
    <source>
        <strain evidence="4">Airmid</strain>
    </source>
</reference>
<dbReference type="Pfam" id="PF05705">
    <property type="entry name" value="DUF829"/>
    <property type="match status" value="1"/>
</dbReference>
<keyword evidence="2" id="KW-0812">Transmembrane</keyword>
<organism evidence="3 4">
    <name type="scientific">Dermatophagoides pteronyssinus</name>
    <name type="common">European house dust mite</name>
    <dbReference type="NCBI Taxonomy" id="6956"/>
    <lineage>
        <taxon>Eukaryota</taxon>
        <taxon>Metazoa</taxon>
        <taxon>Ecdysozoa</taxon>
        <taxon>Arthropoda</taxon>
        <taxon>Chelicerata</taxon>
        <taxon>Arachnida</taxon>
        <taxon>Acari</taxon>
        <taxon>Acariformes</taxon>
        <taxon>Sarcoptiformes</taxon>
        <taxon>Astigmata</taxon>
        <taxon>Psoroptidia</taxon>
        <taxon>Analgoidea</taxon>
        <taxon>Pyroglyphidae</taxon>
        <taxon>Dermatophagoidinae</taxon>
        <taxon>Dermatophagoides</taxon>
    </lineage>
</organism>
<evidence type="ECO:0000313" key="3">
    <source>
        <dbReference type="Proteomes" id="UP000515146"/>
    </source>
</evidence>
<protein>
    <submittedName>
        <fullName evidence="4">Transmembrane protein 53-A-like isoform X1</fullName>
    </submittedName>
</protein>
<sequence>MIFILLYSILFILPLIIIVLFVFNRRINRFYSSTSTTSQMDLNTMTTFRSLLLGVVNNKTSFLQNEDVTCFYHHHHSHNHHHSGGNDDSDSDNKQSSSSSSSSLVDKQHQQQKMANNKNVDVSQFKSINIDYLSASNFSFHPYHLNVNVNVEKSPKKSLLVLFAWLFAKERHLDKYRRLYMEQGFDILTIKVNVKDFIIPVVGSQVIASQALQFIKEHEQIYCSLVFHAFSVGAYQMGELLVMLNQEHNKEVKNIARKLLKGMIYDSAADINEAPIGLSKATTTNPLLQWAICSLLNAHFRFCYNLATRHYLASSDALHQNEFHCPSLVFLSKDDVVVNYVDQLKTAEQWQRRGISVTMKCWDQSPHVSHFFKHPDEYRSLLIEFLNKNVTGLIQQ</sequence>
<dbReference type="PANTHER" id="PTHR20908:SF1">
    <property type="entry name" value="LD15586P"/>
    <property type="match status" value="1"/>
</dbReference>
<dbReference type="KEGG" id="dpte:113799231"/>
<dbReference type="OMA" id="HYESIMF"/>
<keyword evidence="2" id="KW-0472">Membrane</keyword>
<evidence type="ECO:0000256" key="1">
    <source>
        <dbReference type="SAM" id="MobiDB-lite"/>
    </source>
</evidence>
<dbReference type="InParanoid" id="A0A6P6YJD7"/>
<proteinExistence type="predicted"/>
<feature type="transmembrane region" description="Helical" evidence="2">
    <location>
        <begin position="6"/>
        <end position="23"/>
    </location>
</feature>
<keyword evidence="3" id="KW-1185">Reference proteome</keyword>
<dbReference type="AlphaFoldDB" id="A0A6P6YJD7"/>
<gene>
    <name evidence="4" type="primary">LOC113799231</name>
</gene>
<name>A0A6P6YJD7_DERPT</name>
<dbReference type="OrthoDB" id="77878at2759"/>
<evidence type="ECO:0000313" key="4">
    <source>
        <dbReference type="RefSeq" id="XP_027205638.1"/>
    </source>
</evidence>
<dbReference type="PANTHER" id="PTHR20908">
    <property type="entry name" value="LD15586P"/>
    <property type="match status" value="1"/>
</dbReference>
<dbReference type="SUPFAM" id="SSF53474">
    <property type="entry name" value="alpha/beta-Hydrolases"/>
    <property type="match status" value="1"/>
</dbReference>
<accession>A0A6P6YJD7</accession>